<evidence type="ECO:0000313" key="2">
    <source>
        <dbReference type="Proteomes" id="UP000644875"/>
    </source>
</evidence>
<reference evidence="1 2" key="1">
    <citation type="journal article" date="2021" name="Int. J. Syst. Evol. Microbiol.">
        <title>Streptococcus vicugnae sp. nov., isolated from faeces of alpacas (Vicugna pacos) and cattle (Bos taurus), Streptococcus zalophi sp. nov., and Streptococcus pacificus sp. nov., isolated from respiratory tract of California sea lions (Zalophus californianus).</title>
        <authorList>
            <person name="Volokhov D.V."/>
            <person name="Zagorodnyaya T.A."/>
            <person name="Shen Z."/>
            <person name="Blom J."/>
            <person name="Furtak V.A."/>
            <person name="Eisenberg T."/>
            <person name="Fan P."/>
            <person name="Jeong K.C."/>
            <person name="Gao Y."/>
            <person name="Zhang S."/>
            <person name="Amselle M."/>
        </authorList>
    </citation>
    <scope>NUCLEOTIDE SEQUENCE [LARGE SCALE GENOMIC DNA]</scope>
    <source>
        <strain evidence="2">CSL7508-lung</strain>
    </source>
</reference>
<dbReference type="SUPFAM" id="SSF160704">
    <property type="entry name" value="YehR-like"/>
    <property type="match status" value="1"/>
</dbReference>
<dbReference type="Pfam" id="PF06998">
    <property type="entry name" value="DUF1307"/>
    <property type="match status" value="1"/>
</dbReference>
<keyword evidence="2" id="KW-1185">Reference proteome</keyword>
<comment type="caution">
    <text evidence="1">The sequence shown here is derived from an EMBL/GenBank/DDBJ whole genome shotgun (WGS) entry which is preliminary data.</text>
</comment>
<dbReference type="InterPro" id="IPR036699">
    <property type="entry name" value="YehR-like_sf"/>
</dbReference>
<sequence length="167" mass="19441">MKRNKILISFFVVIIIIILSACSPKEKEIESIAYQNAMPGRDIRYIFYYEKGSDKIVKQESVTIFTYDAFGVASKEEAKELLEPLSKEYETIKGVTQAVEYETDYLKEKIIVDYSKIDLKQLKENPRFEIEGEDADYFSLTRSVKPFRDKNSGFVEVKDGKFKEFQP</sequence>
<dbReference type="Gene3D" id="3.30.1830.10">
    <property type="entry name" value="YehR-like"/>
    <property type="match status" value="1"/>
</dbReference>
<organism evidence="1 2">
    <name type="scientific">Streptococcus zalophi</name>
    <dbReference type="NCBI Taxonomy" id="640031"/>
    <lineage>
        <taxon>Bacteria</taxon>
        <taxon>Bacillati</taxon>
        <taxon>Bacillota</taxon>
        <taxon>Bacilli</taxon>
        <taxon>Lactobacillales</taxon>
        <taxon>Streptococcaceae</taxon>
        <taxon>Streptococcus</taxon>
    </lineage>
</organism>
<dbReference type="PROSITE" id="PS51257">
    <property type="entry name" value="PROKAR_LIPOPROTEIN"/>
    <property type="match status" value="1"/>
</dbReference>
<dbReference type="AlphaFoldDB" id="A0A934P9F5"/>
<dbReference type="RefSeq" id="WP_199567271.1">
    <property type="nucleotide sequence ID" value="NZ_JAENBP010000002.1"/>
</dbReference>
<evidence type="ECO:0000313" key="1">
    <source>
        <dbReference type="EMBL" id="MBJ8349340.1"/>
    </source>
</evidence>
<protein>
    <submittedName>
        <fullName evidence="1">YehR family protein</fullName>
    </submittedName>
</protein>
<gene>
    <name evidence="1" type="ORF">JHK64_01675</name>
</gene>
<accession>A0A934P9F5</accession>
<dbReference type="EMBL" id="JAENBP010000002">
    <property type="protein sequence ID" value="MBJ8349340.1"/>
    <property type="molecule type" value="Genomic_DNA"/>
</dbReference>
<proteinExistence type="predicted"/>
<dbReference type="PIRSF" id="PIRSF006187">
    <property type="entry name" value="DUF1307"/>
    <property type="match status" value="1"/>
</dbReference>
<dbReference type="Proteomes" id="UP000644875">
    <property type="component" value="Unassembled WGS sequence"/>
</dbReference>
<dbReference type="InterPro" id="IPR009736">
    <property type="entry name" value="DUF1307"/>
</dbReference>
<name>A0A934P9F5_9STRE</name>